<keyword evidence="1 4" id="KW-0489">Methyltransferase</keyword>
<dbReference type="AlphaFoldDB" id="A0A9D1G7K1"/>
<dbReference type="SUPFAM" id="SSF53335">
    <property type="entry name" value="S-adenosyl-L-methionine-dependent methyltransferases"/>
    <property type="match status" value="1"/>
</dbReference>
<proteinExistence type="predicted"/>
<dbReference type="Pfam" id="PF05175">
    <property type="entry name" value="MTS"/>
    <property type="match status" value="1"/>
</dbReference>
<dbReference type="InterPro" id="IPR007848">
    <property type="entry name" value="Small_mtfrase_dom"/>
</dbReference>
<dbReference type="CDD" id="cd02440">
    <property type="entry name" value="AdoMet_MTases"/>
    <property type="match status" value="1"/>
</dbReference>
<feature type="domain" description="Methyltransferase small" evidence="3">
    <location>
        <begin position="1"/>
        <end position="132"/>
    </location>
</feature>
<evidence type="ECO:0000259" key="3">
    <source>
        <dbReference type="Pfam" id="PF05175"/>
    </source>
</evidence>
<gene>
    <name evidence="4" type="ORF">IAD04_01825</name>
</gene>
<dbReference type="GO" id="GO:0032259">
    <property type="term" value="P:methylation"/>
    <property type="evidence" value="ECO:0007669"/>
    <property type="project" value="UniProtKB-KW"/>
</dbReference>
<evidence type="ECO:0000313" key="5">
    <source>
        <dbReference type="Proteomes" id="UP000886893"/>
    </source>
</evidence>
<evidence type="ECO:0000256" key="2">
    <source>
        <dbReference type="ARBA" id="ARBA00022679"/>
    </source>
</evidence>
<feature type="non-terminal residue" evidence="4">
    <location>
        <position position="1"/>
    </location>
</feature>
<dbReference type="PANTHER" id="PTHR47816:SF4">
    <property type="entry name" value="RIBOSOMAL RNA SMALL SUBUNIT METHYLTRANSFERASE C"/>
    <property type="match status" value="1"/>
</dbReference>
<dbReference type="EMBL" id="DVKI01000053">
    <property type="protein sequence ID" value="HIT17104.1"/>
    <property type="molecule type" value="Genomic_DNA"/>
</dbReference>
<dbReference type="InterPro" id="IPR029063">
    <property type="entry name" value="SAM-dependent_MTases_sf"/>
</dbReference>
<dbReference type="PANTHER" id="PTHR47816">
    <property type="entry name" value="RIBOSOMAL RNA SMALL SUBUNIT METHYLTRANSFERASE C"/>
    <property type="match status" value="1"/>
</dbReference>
<keyword evidence="2" id="KW-0808">Transferase</keyword>
<dbReference type="GO" id="GO:0008757">
    <property type="term" value="F:S-adenosylmethionine-dependent methyltransferase activity"/>
    <property type="evidence" value="ECO:0007669"/>
    <property type="project" value="InterPro"/>
</dbReference>
<evidence type="ECO:0000256" key="1">
    <source>
        <dbReference type="ARBA" id="ARBA00022603"/>
    </source>
</evidence>
<reference evidence="4" key="2">
    <citation type="journal article" date="2021" name="PeerJ">
        <title>Extensive microbial diversity within the chicken gut microbiome revealed by metagenomics and culture.</title>
        <authorList>
            <person name="Gilroy R."/>
            <person name="Ravi A."/>
            <person name="Getino M."/>
            <person name="Pursley I."/>
            <person name="Horton D.L."/>
            <person name="Alikhan N.F."/>
            <person name="Baker D."/>
            <person name="Gharbi K."/>
            <person name="Hall N."/>
            <person name="Watson M."/>
            <person name="Adriaenssens E.M."/>
            <person name="Foster-Nyarko E."/>
            <person name="Jarju S."/>
            <person name="Secka A."/>
            <person name="Antonio M."/>
            <person name="Oren A."/>
            <person name="Chaudhuri R.R."/>
            <person name="La Ragione R."/>
            <person name="Hildebrand F."/>
            <person name="Pallen M.J."/>
        </authorList>
    </citation>
    <scope>NUCLEOTIDE SEQUENCE</scope>
    <source>
        <strain evidence="4">14508</strain>
    </source>
</reference>
<evidence type="ECO:0000313" key="4">
    <source>
        <dbReference type="EMBL" id="HIT17104.1"/>
    </source>
</evidence>
<organism evidence="4 5">
    <name type="scientific">Candidatus Caccosoma faecigallinarum</name>
    <dbReference type="NCBI Taxonomy" id="2840720"/>
    <lineage>
        <taxon>Bacteria</taxon>
        <taxon>Bacillati</taxon>
        <taxon>Bacillota</taxon>
        <taxon>Bacillota incertae sedis</taxon>
        <taxon>Candidatus Caccosoma</taxon>
    </lineage>
</organism>
<reference evidence="4" key="1">
    <citation type="submission" date="2020-10" db="EMBL/GenBank/DDBJ databases">
        <authorList>
            <person name="Gilroy R."/>
        </authorList>
    </citation>
    <scope>NUCLEOTIDE SEQUENCE</scope>
    <source>
        <strain evidence="4">14508</strain>
    </source>
</reference>
<accession>A0A9D1G7K1</accession>
<name>A0A9D1G7K1_9FIRM</name>
<dbReference type="Proteomes" id="UP000886893">
    <property type="component" value="Unassembled WGS sequence"/>
</dbReference>
<dbReference type="Gene3D" id="3.40.50.150">
    <property type="entry name" value="Vaccinia Virus protein VP39"/>
    <property type="match status" value="1"/>
</dbReference>
<comment type="caution">
    <text evidence="4">The sequence shown here is derived from an EMBL/GenBank/DDBJ whole genome shotgun (WGS) entry which is preliminary data.</text>
</comment>
<protein>
    <submittedName>
        <fullName evidence="4">Class I SAM-dependent methyltransferase</fullName>
    </submittedName>
</protein>
<dbReference type="InterPro" id="IPR046977">
    <property type="entry name" value="RsmC/RlmG"/>
</dbReference>
<sequence>DVGCGYGVIGLILTYFGQCQTADLVDINPRALDLTLQNAKNLSLKNIEVYYSDGFSNVHKNYDRIVMNPPIRAGKKVIYKMFEDAFDHLLEGKELWIVIKKDLGALSAQKKLLEIFSNVHVVLKHKGYWVLQAIK</sequence>